<evidence type="ECO:0000256" key="7">
    <source>
        <dbReference type="SAM" id="Coils"/>
    </source>
</evidence>
<evidence type="ECO:0000256" key="8">
    <source>
        <dbReference type="SAM" id="MobiDB-lite"/>
    </source>
</evidence>
<keyword evidence="6" id="KW-0206">Cytoskeleton</keyword>
<dbReference type="Pfam" id="PF04880">
    <property type="entry name" value="NUDE_C"/>
    <property type="match status" value="1"/>
</dbReference>
<proteinExistence type="inferred from homology"/>
<dbReference type="PANTHER" id="PTHR10921:SF1">
    <property type="entry name" value="NUCLEAR DISTRIBUTION PROTEIN NUDE HOMOLOG"/>
    <property type="match status" value="1"/>
</dbReference>
<evidence type="ECO:0000313" key="11">
    <source>
        <dbReference type="Proteomes" id="UP000008837"/>
    </source>
</evidence>
<dbReference type="Gene3D" id="6.10.250.1080">
    <property type="match status" value="1"/>
</dbReference>
<comment type="caution">
    <text evidence="10">The sequence shown here is derived from an EMBL/GenBank/DDBJ whole genome shotgun (WGS) entry which is preliminary data.</text>
</comment>
<feature type="region of interest" description="Disordered" evidence="8">
    <location>
        <begin position="278"/>
        <end position="454"/>
    </location>
</feature>
<dbReference type="PANTHER" id="PTHR10921">
    <property type="entry name" value="NUCLEAR DISTRIBUTION PROTEIN NUDE HOMOLOG 1"/>
    <property type="match status" value="1"/>
</dbReference>
<organism evidence="10 11">
    <name type="scientific">Malassezia globosa (strain ATCC MYA-4612 / CBS 7966)</name>
    <name type="common">Dandruff-associated fungus</name>
    <dbReference type="NCBI Taxonomy" id="425265"/>
    <lineage>
        <taxon>Eukaryota</taxon>
        <taxon>Fungi</taxon>
        <taxon>Dikarya</taxon>
        <taxon>Basidiomycota</taxon>
        <taxon>Ustilaginomycotina</taxon>
        <taxon>Malasseziomycetes</taxon>
        <taxon>Malasseziales</taxon>
        <taxon>Malasseziaceae</taxon>
        <taxon>Malassezia</taxon>
    </lineage>
</organism>
<feature type="compositionally biased region" description="Low complexity" evidence="8">
    <location>
        <begin position="296"/>
        <end position="311"/>
    </location>
</feature>
<feature type="coiled-coil region" evidence="7">
    <location>
        <begin position="29"/>
        <end position="127"/>
    </location>
</feature>
<comment type="similarity">
    <text evidence="2">Belongs to the nudE family.</text>
</comment>
<dbReference type="GO" id="GO:0005871">
    <property type="term" value="C:kinesin complex"/>
    <property type="evidence" value="ECO:0007669"/>
    <property type="project" value="TreeGrafter"/>
</dbReference>
<dbReference type="GO" id="GO:0051642">
    <property type="term" value="P:centrosome localization"/>
    <property type="evidence" value="ECO:0007669"/>
    <property type="project" value="TreeGrafter"/>
</dbReference>
<keyword evidence="11" id="KW-1185">Reference proteome</keyword>
<gene>
    <name evidence="10" type="ORF">MGL_1599</name>
</gene>
<dbReference type="OrthoDB" id="5877028at2759"/>
<dbReference type="AlphaFoldDB" id="A8PY63"/>
<dbReference type="EMBL" id="AAYY01000004">
    <property type="protein sequence ID" value="EDP44202.1"/>
    <property type="molecule type" value="Genomic_DNA"/>
</dbReference>
<dbReference type="GO" id="GO:0007020">
    <property type="term" value="P:microtubule nucleation"/>
    <property type="evidence" value="ECO:0007669"/>
    <property type="project" value="TreeGrafter"/>
</dbReference>
<feature type="domain" description="NUDE" evidence="9">
    <location>
        <begin position="149"/>
        <end position="303"/>
    </location>
</feature>
<dbReference type="GO" id="GO:0000132">
    <property type="term" value="P:establishment of mitotic spindle orientation"/>
    <property type="evidence" value="ECO:0007669"/>
    <property type="project" value="TreeGrafter"/>
</dbReference>
<evidence type="ECO:0000256" key="6">
    <source>
        <dbReference type="ARBA" id="ARBA00023212"/>
    </source>
</evidence>
<evidence type="ECO:0000256" key="2">
    <source>
        <dbReference type="ARBA" id="ARBA00007429"/>
    </source>
</evidence>
<evidence type="ECO:0000256" key="1">
    <source>
        <dbReference type="ARBA" id="ARBA00004245"/>
    </source>
</evidence>
<dbReference type="GO" id="GO:0005874">
    <property type="term" value="C:microtubule"/>
    <property type="evidence" value="ECO:0007669"/>
    <property type="project" value="UniProtKB-KW"/>
</dbReference>
<dbReference type="VEuPathDB" id="FungiDB:MGL_1599"/>
<sequence>MASEAKTFGSAAEEARHWKAQVDEMRAALHEAETGLQEFMESSKELEAEMEADMAATSQRADALQTENEHLRADVDEWRTKYQKSLAEHNVMLSELQRELTKLRETHDVYKTRLRDMEVDNDTLENAERYVRDEIKRAVLLTGRMINSSLQDMEMRYHHAMERTALLETELEEKSRLEVENQRLKDELRELREELAVTQQTSPMALSHAAHSPSITSISSAPRPDQGELTLSDLVVKPSSRSSEHDISSSGTAPPDRTAPANTLERLREHMYQLQQRLQRAQISATNTALQRHWQRSSIPRPRSSMSASASGAGGGGQPASPAAWRAPTPSWHERPETPGELRRSMQSSSIPVPVGGLSRSQSRSRPSSRMTHDVQSPIGPVPFQFMEHDPAASPVSSRHSALSRRKSMGAISGIPPPASRARAPSSTRSPSKMPRPVSPARSPTKRTTPIPWR</sequence>
<feature type="compositionally biased region" description="Low complexity" evidence="8">
    <location>
        <begin position="359"/>
        <end position="370"/>
    </location>
</feature>
<dbReference type="KEGG" id="mgl:MGL_1599"/>
<dbReference type="GO" id="GO:0000776">
    <property type="term" value="C:kinetochore"/>
    <property type="evidence" value="ECO:0007669"/>
    <property type="project" value="TreeGrafter"/>
</dbReference>
<keyword evidence="3" id="KW-0963">Cytoplasm</keyword>
<dbReference type="InParanoid" id="A8PY63"/>
<comment type="subcellular location">
    <subcellularLocation>
        <location evidence="1">Cytoplasm</location>
        <location evidence="1">Cytoskeleton</location>
    </subcellularLocation>
</comment>
<evidence type="ECO:0000313" key="10">
    <source>
        <dbReference type="EMBL" id="EDP44202.1"/>
    </source>
</evidence>
<feature type="compositionally biased region" description="Low complexity" evidence="8">
    <location>
        <begin position="420"/>
        <end position="432"/>
    </location>
</feature>
<keyword evidence="4" id="KW-0493">Microtubule</keyword>
<dbReference type="GO" id="GO:0047496">
    <property type="term" value="P:vesicle transport along microtubule"/>
    <property type="evidence" value="ECO:0007669"/>
    <property type="project" value="TreeGrafter"/>
</dbReference>
<protein>
    <recommendedName>
        <fullName evidence="9">NUDE domain-containing protein</fullName>
    </recommendedName>
</protein>
<dbReference type="GO" id="GO:0008017">
    <property type="term" value="F:microtubule binding"/>
    <property type="evidence" value="ECO:0007669"/>
    <property type="project" value="InterPro"/>
</dbReference>
<feature type="region of interest" description="Disordered" evidence="8">
    <location>
        <begin position="199"/>
        <end position="260"/>
    </location>
</feature>
<dbReference type="InterPro" id="IPR006964">
    <property type="entry name" value="NUDE_dom"/>
</dbReference>
<feature type="compositionally biased region" description="Basic and acidic residues" evidence="8">
    <location>
        <begin position="332"/>
        <end position="344"/>
    </location>
</feature>
<dbReference type="GeneID" id="5855723"/>
<dbReference type="RefSeq" id="XP_001731416.1">
    <property type="nucleotide sequence ID" value="XM_001731364.1"/>
</dbReference>
<reference evidence="10 11" key="1">
    <citation type="journal article" date="2007" name="Proc. Natl. Acad. Sci. U.S.A.">
        <title>Dandruff-associated Malassezia genomes reveal convergent and divergent virulence traits shared with plant and human fungal pathogens.</title>
        <authorList>
            <person name="Xu J."/>
            <person name="Saunders C.W."/>
            <person name="Hu P."/>
            <person name="Grant R.A."/>
            <person name="Boekhout T."/>
            <person name="Kuramae E.E."/>
            <person name="Kronstad J.W."/>
            <person name="Deangelis Y.M."/>
            <person name="Reeder N.L."/>
            <person name="Johnstone K.R."/>
            <person name="Leland M."/>
            <person name="Fieno A.M."/>
            <person name="Begley W.M."/>
            <person name="Sun Y."/>
            <person name="Lacey M.P."/>
            <person name="Chaudhary T."/>
            <person name="Keough T."/>
            <person name="Chu L."/>
            <person name="Sears R."/>
            <person name="Yuan B."/>
            <person name="Dawson T.L.Jr."/>
        </authorList>
    </citation>
    <scope>NUCLEOTIDE SEQUENCE [LARGE SCALE GENOMIC DNA]</scope>
    <source>
        <strain evidence="11">ATCC MYA-4612 / CBS 7966</strain>
    </source>
</reference>
<evidence type="ECO:0000256" key="5">
    <source>
        <dbReference type="ARBA" id="ARBA00023054"/>
    </source>
</evidence>
<dbReference type="OMA" id="MDHDPAS"/>
<evidence type="ECO:0000259" key="9">
    <source>
        <dbReference type="Pfam" id="PF04880"/>
    </source>
</evidence>
<evidence type="ECO:0000256" key="3">
    <source>
        <dbReference type="ARBA" id="ARBA00022490"/>
    </source>
</evidence>
<evidence type="ECO:0000256" key="4">
    <source>
        <dbReference type="ARBA" id="ARBA00022701"/>
    </source>
</evidence>
<dbReference type="InterPro" id="IPR033494">
    <property type="entry name" value="NUDE"/>
</dbReference>
<feature type="compositionally biased region" description="Polar residues" evidence="8">
    <location>
        <begin position="278"/>
        <end position="290"/>
    </location>
</feature>
<accession>A8PY63</accession>
<name>A8PY63_MALGO</name>
<dbReference type="Proteomes" id="UP000008837">
    <property type="component" value="Unassembled WGS sequence"/>
</dbReference>
<keyword evidence="5 7" id="KW-0175">Coiled coil</keyword>
<dbReference type="STRING" id="425265.A8PY63"/>
<dbReference type="GO" id="GO:0007059">
    <property type="term" value="P:chromosome segregation"/>
    <property type="evidence" value="ECO:0007669"/>
    <property type="project" value="TreeGrafter"/>
</dbReference>